<dbReference type="AlphaFoldDB" id="A0A4Y2TTV5"/>
<accession>A0A4Y2TTV5</accession>
<reference evidence="2 3" key="1">
    <citation type="journal article" date="2019" name="Sci. Rep.">
        <title>Orb-weaving spider Araneus ventricosus genome elucidates the spidroin gene catalogue.</title>
        <authorList>
            <person name="Kono N."/>
            <person name="Nakamura H."/>
            <person name="Ohtoshi R."/>
            <person name="Moran D.A.P."/>
            <person name="Shinohara A."/>
            <person name="Yoshida Y."/>
            <person name="Fujiwara M."/>
            <person name="Mori M."/>
            <person name="Tomita M."/>
            <person name="Arakawa K."/>
        </authorList>
    </citation>
    <scope>NUCLEOTIDE SEQUENCE [LARGE SCALE GENOMIC DNA]</scope>
</reference>
<sequence>MQQAPYTADLQWNRVSNLEPSGPKAETLPLGHRGLYVCSHGKKPLTQSPSPNHCTIFVNFYFIWKLVTSRYVINPLRTTVKHAFQLLGASFSDCHNYVPDLVAFSYRLSRRRDTNFSSVRFNKKKCAGPEQSRALGNVGQTEPHVFIAAVLKGIMVTAISIFERYRKIKPTILHFREISEDKTHHPPFRRDIGR</sequence>
<keyword evidence="3" id="KW-1185">Reference proteome</keyword>
<protein>
    <submittedName>
        <fullName evidence="2">Uncharacterized protein</fullName>
    </submittedName>
</protein>
<dbReference type="OrthoDB" id="1099063at2759"/>
<proteinExistence type="predicted"/>
<dbReference type="EMBL" id="BGPR01030224">
    <property type="protein sequence ID" value="GBO02613.1"/>
    <property type="molecule type" value="Genomic_DNA"/>
</dbReference>
<dbReference type="Proteomes" id="UP000499080">
    <property type="component" value="Unassembled WGS sequence"/>
</dbReference>
<comment type="caution">
    <text evidence="2">The sequence shown here is derived from an EMBL/GenBank/DDBJ whole genome shotgun (WGS) entry which is preliminary data.</text>
</comment>
<dbReference type="EMBL" id="BGPR01030225">
    <property type="protein sequence ID" value="GBO02616.1"/>
    <property type="molecule type" value="Genomic_DNA"/>
</dbReference>
<name>A0A4Y2TTV5_ARAVE</name>
<gene>
    <name evidence="1" type="ORF">AVEN_38230_1</name>
    <name evidence="2" type="ORF">AVEN_59205_1</name>
</gene>
<organism evidence="2 3">
    <name type="scientific">Araneus ventricosus</name>
    <name type="common">Orbweaver spider</name>
    <name type="synonym">Epeira ventricosa</name>
    <dbReference type="NCBI Taxonomy" id="182803"/>
    <lineage>
        <taxon>Eukaryota</taxon>
        <taxon>Metazoa</taxon>
        <taxon>Ecdysozoa</taxon>
        <taxon>Arthropoda</taxon>
        <taxon>Chelicerata</taxon>
        <taxon>Arachnida</taxon>
        <taxon>Araneae</taxon>
        <taxon>Araneomorphae</taxon>
        <taxon>Entelegynae</taxon>
        <taxon>Araneoidea</taxon>
        <taxon>Araneidae</taxon>
        <taxon>Araneus</taxon>
    </lineage>
</organism>
<evidence type="ECO:0000313" key="3">
    <source>
        <dbReference type="Proteomes" id="UP000499080"/>
    </source>
</evidence>
<evidence type="ECO:0000313" key="2">
    <source>
        <dbReference type="EMBL" id="GBO02616.1"/>
    </source>
</evidence>
<evidence type="ECO:0000313" key="1">
    <source>
        <dbReference type="EMBL" id="GBO02613.1"/>
    </source>
</evidence>